<dbReference type="HOGENOM" id="CLU_013985_7_1_1"/>
<dbReference type="GO" id="GO:0000001">
    <property type="term" value="P:mitochondrion inheritance"/>
    <property type="evidence" value="ECO:0007669"/>
    <property type="project" value="EnsemblFungi"/>
</dbReference>
<name>J8ZYG7_EDHAE</name>
<dbReference type="STRING" id="1003232.J8ZYG7"/>
<feature type="domain" description="N-acetyltransferase" evidence="3">
    <location>
        <begin position="2"/>
        <end position="154"/>
    </location>
</feature>
<reference evidence="4 5" key="1">
    <citation type="submission" date="2011-08" db="EMBL/GenBank/DDBJ databases">
        <authorList>
            <person name="Liu Z.J."/>
            <person name="Shi F.L."/>
            <person name="Lu J.Q."/>
            <person name="Li M."/>
            <person name="Wang Z.L."/>
        </authorList>
    </citation>
    <scope>NUCLEOTIDE SEQUENCE [LARGE SCALE GENOMIC DNA]</scope>
    <source>
        <strain evidence="4 5">USNM 41457</strain>
    </source>
</reference>
<reference evidence="5" key="2">
    <citation type="submission" date="2015-07" db="EMBL/GenBank/DDBJ databases">
        <title>Contrasting host-pathogen interactions and genome evolution in two generalist and specialist microsporidian pathogens of mosquitoes.</title>
        <authorList>
            <consortium name="The Broad Institute Genomics Platform"/>
            <consortium name="The Broad Institute Genome Sequencing Center for Infectious Disease"/>
            <person name="Cuomo C.A."/>
            <person name="Sanscrainte N.D."/>
            <person name="Goldberg J.M."/>
            <person name="Heiman D."/>
            <person name="Young S."/>
            <person name="Zeng Q."/>
            <person name="Becnel J.J."/>
            <person name="Birren B.W."/>
        </authorList>
    </citation>
    <scope>NUCLEOTIDE SEQUENCE [LARGE SCALE GENOMIC DNA]</scope>
    <source>
        <strain evidence="5">USNM 41457</strain>
    </source>
</reference>
<evidence type="ECO:0000256" key="2">
    <source>
        <dbReference type="ARBA" id="ARBA00023315"/>
    </source>
</evidence>
<keyword evidence="5" id="KW-1185">Reference proteome</keyword>
<organism evidence="4 5">
    <name type="scientific">Edhazardia aedis (strain USNM 41457)</name>
    <name type="common">Microsporidian parasite</name>
    <dbReference type="NCBI Taxonomy" id="1003232"/>
    <lineage>
        <taxon>Eukaryota</taxon>
        <taxon>Fungi</taxon>
        <taxon>Fungi incertae sedis</taxon>
        <taxon>Microsporidia</taxon>
        <taxon>Edhazardia</taxon>
    </lineage>
</organism>
<dbReference type="PANTHER" id="PTHR45910">
    <property type="entry name" value="N-ALPHA-ACETYLTRANSFERASE 20"/>
    <property type="match status" value="1"/>
</dbReference>
<dbReference type="GO" id="GO:0036503">
    <property type="term" value="P:ERAD pathway"/>
    <property type="evidence" value="ECO:0007669"/>
    <property type="project" value="EnsemblFungi"/>
</dbReference>
<evidence type="ECO:0000256" key="1">
    <source>
        <dbReference type="ARBA" id="ARBA00022679"/>
    </source>
</evidence>
<dbReference type="PANTHER" id="PTHR45910:SF1">
    <property type="entry name" value="N-ALPHA-ACETYLTRANSFERASE 20"/>
    <property type="match status" value="1"/>
</dbReference>
<evidence type="ECO:0000313" key="4">
    <source>
        <dbReference type="EMBL" id="EJW04698.1"/>
    </source>
</evidence>
<protein>
    <recommendedName>
        <fullName evidence="3">N-acetyltransferase domain-containing protein</fullName>
    </recommendedName>
</protein>
<dbReference type="AlphaFoldDB" id="J8ZYG7"/>
<dbReference type="Proteomes" id="UP000003163">
    <property type="component" value="Unassembled WGS sequence"/>
</dbReference>
<dbReference type="InterPro" id="IPR016181">
    <property type="entry name" value="Acyl_CoA_acyltransferase"/>
</dbReference>
<dbReference type="GO" id="GO:0031416">
    <property type="term" value="C:NatB complex"/>
    <property type="evidence" value="ECO:0007669"/>
    <property type="project" value="EnsemblFungi"/>
</dbReference>
<keyword evidence="1" id="KW-0808">Transferase</keyword>
<comment type="caution">
    <text evidence="4">The sequence shown here is derived from an EMBL/GenBank/DDBJ whole genome shotgun (WGS) entry which is preliminary data.</text>
</comment>
<dbReference type="InParanoid" id="J8ZYG7"/>
<dbReference type="EMBL" id="AFBI03000015">
    <property type="protein sequence ID" value="EJW04698.1"/>
    <property type="molecule type" value="Genomic_DNA"/>
</dbReference>
<dbReference type="Pfam" id="PF00583">
    <property type="entry name" value="Acetyltransf_1"/>
    <property type="match status" value="1"/>
</dbReference>
<keyword evidence="2" id="KW-0012">Acyltransferase</keyword>
<dbReference type="InterPro" id="IPR051646">
    <property type="entry name" value="NatB_acetyltransferase_subunit"/>
</dbReference>
<dbReference type="OrthoDB" id="10264728at2759"/>
<dbReference type="GO" id="GO:0004596">
    <property type="term" value="F:protein-N-terminal amino-acid acetyltransferase activity"/>
    <property type="evidence" value="ECO:0007669"/>
    <property type="project" value="EnsemblFungi"/>
</dbReference>
<dbReference type="GO" id="GO:0032956">
    <property type="term" value="P:regulation of actin cytoskeleton organization"/>
    <property type="evidence" value="ECO:0007669"/>
    <property type="project" value="EnsemblFungi"/>
</dbReference>
<dbReference type="FunCoup" id="J8ZYG7">
    <property type="interactions" value="160"/>
</dbReference>
<dbReference type="Gene3D" id="3.40.630.30">
    <property type="match status" value="1"/>
</dbReference>
<accession>J8ZYG7</accession>
<evidence type="ECO:0000259" key="3">
    <source>
        <dbReference type="PROSITE" id="PS51186"/>
    </source>
</evidence>
<dbReference type="InterPro" id="IPR000182">
    <property type="entry name" value="GNAT_dom"/>
</dbReference>
<dbReference type="SUPFAM" id="SSF55729">
    <property type="entry name" value="Acyl-CoA N-acyltransferases (Nat)"/>
    <property type="match status" value="1"/>
</dbReference>
<dbReference type="OMA" id="GYIFGQY"/>
<gene>
    <name evidence="4" type="ORF">EDEG_01111</name>
</gene>
<dbReference type="VEuPathDB" id="MicrosporidiaDB:EDEG_01111"/>
<evidence type="ECO:0000313" key="5">
    <source>
        <dbReference type="Proteomes" id="UP000003163"/>
    </source>
</evidence>
<dbReference type="PROSITE" id="PS51186">
    <property type="entry name" value="GNAT"/>
    <property type="match status" value="1"/>
</dbReference>
<proteinExistence type="predicted"/>
<sequence>MYNIELVSFKDLYNFALINLDYKTESFTSSYYNMYLLFHTYQNIKITLANSNIPAAYIFAKNEFNKAEKMKYTHITAISVAPMFRRCGFGTILMDMLTKSSVKNYSFYIDLFVRRSNLQAIGFYKKLGYKVHQVCESYYDGPCEDAFDMRKYLNE</sequence>